<reference evidence="3" key="1">
    <citation type="submission" date="2020-10" db="EMBL/GenBank/DDBJ databases">
        <authorList>
            <person name="Gilroy R."/>
        </authorList>
    </citation>
    <scope>NUCLEOTIDE SEQUENCE</scope>
    <source>
        <strain evidence="3">ChiHjej10B9-9673</strain>
    </source>
</reference>
<comment type="caution">
    <text evidence="3">The sequence shown here is derived from an EMBL/GenBank/DDBJ whole genome shotgun (WGS) entry which is preliminary data.</text>
</comment>
<evidence type="ECO:0000313" key="4">
    <source>
        <dbReference type="Proteomes" id="UP000824001"/>
    </source>
</evidence>
<protein>
    <submittedName>
        <fullName evidence="3">Uncharacterized protein</fullName>
    </submittedName>
</protein>
<feature type="compositionally biased region" description="Low complexity" evidence="1">
    <location>
        <begin position="105"/>
        <end position="115"/>
    </location>
</feature>
<keyword evidence="2" id="KW-0472">Membrane</keyword>
<name>A0A9D1FBT2_9FIRM</name>
<proteinExistence type="predicted"/>
<sequence length="115" mass="12008">MEVIVCLFGAFALPTLCFASFHVERHGAGAALGALGFVMNLGLSVWYLEAVTKWVRIEGMEAFAGFGVPGIVLAIAFAGLFSAAITVNAIKLRAAGRQRHERAGSEAARAAARGS</sequence>
<reference evidence="3" key="2">
    <citation type="journal article" date="2021" name="PeerJ">
        <title>Extensive microbial diversity within the chicken gut microbiome revealed by metagenomics and culture.</title>
        <authorList>
            <person name="Gilroy R."/>
            <person name="Ravi A."/>
            <person name="Getino M."/>
            <person name="Pursley I."/>
            <person name="Horton D.L."/>
            <person name="Alikhan N.F."/>
            <person name="Baker D."/>
            <person name="Gharbi K."/>
            <person name="Hall N."/>
            <person name="Watson M."/>
            <person name="Adriaenssens E.M."/>
            <person name="Foster-Nyarko E."/>
            <person name="Jarju S."/>
            <person name="Secka A."/>
            <person name="Antonio M."/>
            <person name="Oren A."/>
            <person name="Chaudhuri R.R."/>
            <person name="La Ragione R."/>
            <person name="Hildebrand F."/>
            <person name="Pallen M.J."/>
        </authorList>
    </citation>
    <scope>NUCLEOTIDE SEQUENCE</scope>
    <source>
        <strain evidence="3">ChiHjej10B9-9673</strain>
    </source>
</reference>
<evidence type="ECO:0000313" key="3">
    <source>
        <dbReference type="EMBL" id="HIS66035.1"/>
    </source>
</evidence>
<dbReference type="EMBL" id="DVJK01000017">
    <property type="protein sequence ID" value="HIS66035.1"/>
    <property type="molecule type" value="Genomic_DNA"/>
</dbReference>
<dbReference type="AlphaFoldDB" id="A0A9D1FBT2"/>
<feature type="transmembrane region" description="Helical" evidence="2">
    <location>
        <begin position="62"/>
        <end position="85"/>
    </location>
</feature>
<keyword evidence="2" id="KW-0812">Transmembrane</keyword>
<keyword evidence="2" id="KW-1133">Transmembrane helix</keyword>
<gene>
    <name evidence="3" type="ORF">IAC18_00595</name>
</gene>
<evidence type="ECO:0000256" key="1">
    <source>
        <dbReference type="SAM" id="MobiDB-lite"/>
    </source>
</evidence>
<dbReference type="Proteomes" id="UP000824001">
    <property type="component" value="Unassembled WGS sequence"/>
</dbReference>
<feature type="transmembrane region" description="Helical" evidence="2">
    <location>
        <begin position="29"/>
        <end position="50"/>
    </location>
</feature>
<feature type="region of interest" description="Disordered" evidence="1">
    <location>
        <begin position="96"/>
        <end position="115"/>
    </location>
</feature>
<organism evidence="3 4">
    <name type="scientific">Candidatus Scatomorpha merdipullorum</name>
    <dbReference type="NCBI Taxonomy" id="2840927"/>
    <lineage>
        <taxon>Bacteria</taxon>
        <taxon>Bacillati</taxon>
        <taxon>Bacillota</taxon>
        <taxon>Clostridia</taxon>
        <taxon>Eubacteriales</taxon>
        <taxon>Candidatus Scatomorpha</taxon>
    </lineage>
</organism>
<accession>A0A9D1FBT2</accession>
<evidence type="ECO:0000256" key="2">
    <source>
        <dbReference type="SAM" id="Phobius"/>
    </source>
</evidence>